<dbReference type="RefSeq" id="WP_196287035.1">
    <property type="nucleotide sequence ID" value="NZ_JADQDP010000003.1"/>
</dbReference>
<accession>A0A931BF07</accession>
<protein>
    <submittedName>
        <fullName evidence="2">DUF3826 domain-containing protein</fullName>
    </submittedName>
</protein>
<comment type="caution">
    <text evidence="2">The sequence shown here is derived from an EMBL/GenBank/DDBJ whole genome shotgun (WGS) entry which is preliminary data.</text>
</comment>
<evidence type="ECO:0000313" key="3">
    <source>
        <dbReference type="Proteomes" id="UP000645610"/>
    </source>
</evidence>
<reference evidence="2 3" key="1">
    <citation type="submission" date="2020-11" db="EMBL/GenBank/DDBJ databases">
        <authorList>
            <person name="Kim M.K."/>
        </authorList>
    </citation>
    <scope>NUCLEOTIDE SEQUENCE [LARGE SCALE GENOMIC DNA]</scope>
    <source>
        <strain evidence="2 3">BT439</strain>
    </source>
</reference>
<dbReference type="AlphaFoldDB" id="A0A931BF07"/>
<name>A0A931BF07_9BACT</name>
<sequence length="237" mass="25522">MNKRIKTAALLLSLGVRAISVAHGQATPGVAQAVADPEAAKKAAEWTAALQLKDAKKEAAVQQVISTHLAAIREYHNAHPYTETPAGLNPGTGQPLSTMDRTLITVSAMPKSIHDNLMAGLRQQLTPEQVEAVLDKYTIGKVAFTLNGYKSIVPDLTPTEEAVIVANLKQAREQAVDFKNMKEISAVFEIYKNKNEAYLNTHGRNWRELFKAYVDAANAKKAADKAKAAAAPAAAPE</sequence>
<feature type="signal peptide" evidence="1">
    <location>
        <begin position="1"/>
        <end position="22"/>
    </location>
</feature>
<organism evidence="2 3">
    <name type="scientific">Hymenobacter properus</name>
    <dbReference type="NCBI Taxonomy" id="2791026"/>
    <lineage>
        <taxon>Bacteria</taxon>
        <taxon>Pseudomonadati</taxon>
        <taxon>Bacteroidota</taxon>
        <taxon>Cytophagia</taxon>
        <taxon>Cytophagales</taxon>
        <taxon>Hymenobacteraceae</taxon>
        <taxon>Hymenobacter</taxon>
    </lineage>
</organism>
<dbReference type="Pfam" id="PF12875">
    <property type="entry name" value="DUF3826"/>
    <property type="match status" value="1"/>
</dbReference>
<dbReference type="InterPro" id="IPR024284">
    <property type="entry name" value="DUF3826"/>
</dbReference>
<keyword evidence="1" id="KW-0732">Signal</keyword>
<keyword evidence="3" id="KW-1185">Reference proteome</keyword>
<evidence type="ECO:0000313" key="2">
    <source>
        <dbReference type="EMBL" id="MBF9142685.1"/>
    </source>
</evidence>
<dbReference type="EMBL" id="JADQDP010000003">
    <property type="protein sequence ID" value="MBF9142685.1"/>
    <property type="molecule type" value="Genomic_DNA"/>
</dbReference>
<proteinExistence type="predicted"/>
<gene>
    <name evidence="2" type="ORF">I2I01_13640</name>
</gene>
<evidence type="ECO:0000256" key="1">
    <source>
        <dbReference type="SAM" id="SignalP"/>
    </source>
</evidence>
<dbReference type="Proteomes" id="UP000645610">
    <property type="component" value="Unassembled WGS sequence"/>
</dbReference>
<feature type="chain" id="PRO_5037772736" evidence="1">
    <location>
        <begin position="23"/>
        <end position="237"/>
    </location>
</feature>